<evidence type="ECO:0000313" key="7">
    <source>
        <dbReference type="EMBL" id="JAS92064.1"/>
    </source>
</evidence>
<organism evidence="6">
    <name type="scientific">Homalodisca liturata</name>
    <dbReference type="NCBI Taxonomy" id="320908"/>
    <lineage>
        <taxon>Eukaryota</taxon>
        <taxon>Metazoa</taxon>
        <taxon>Ecdysozoa</taxon>
        <taxon>Arthropoda</taxon>
        <taxon>Hexapoda</taxon>
        <taxon>Insecta</taxon>
        <taxon>Pterygota</taxon>
        <taxon>Neoptera</taxon>
        <taxon>Paraneoptera</taxon>
        <taxon>Hemiptera</taxon>
        <taxon>Auchenorrhyncha</taxon>
        <taxon>Membracoidea</taxon>
        <taxon>Cicadellidae</taxon>
        <taxon>Cicadellinae</taxon>
        <taxon>Proconiini</taxon>
        <taxon>Homalodisca</taxon>
    </lineage>
</organism>
<sequence>MMKFLALVACITHALIMAENTLTENDGLIEIPLHRMESGLKLLLRQGADLKLIEGLYEMARSKGSPKKQVLEDGTVVPSNTTLPLFKYFNTEFYGVINIGKPGRPFKMFMDTAWAYSWVISEDCSRANLACAVHERYDHSRSSTYQPNGKPFNVSEHIGYLSSDVFLVGQLNVTGQGFVEITYLPWIFALYAGDGTIGLGLKDLSPRVTPFFYNFLLQNRLKEPIFSFYINRDPTTTRGGSVFFGGINYKHNKTAFTEIDINSKVYWQFAVDKISVVISKKSRVDFCKNGCNALSDTSSNAIEGPVEEITAINRLIGADRVFISGIYLIPCSQEYKGPKITFTINNKNFTIKAQNYIQKISYSGFTMCLSAFQPAAPSTVASNTWVIGGAFFYQYYTAYDVARNKIMIAEVA</sequence>
<dbReference type="EMBL" id="GECU01035467">
    <property type="protein sequence ID" value="JAS72239.1"/>
    <property type="molecule type" value="Transcribed_RNA"/>
</dbReference>
<feature type="active site" evidence="2">
    <location>
        <position position="296"/>
    </location>
</feature>
<feature type="chain" id="PRO_5008584228" description="Peptidase A1 domain-containing protein" evidence="4">
    <location>
        <begin position="19"/>
        <end position="412"/>
    </location>
</feature>
<evidence type="ECO:0000256" key="1">
    <source>
        <dbReference type="ARBA" id="ARBA00007447"/>
    </source>
</evidence>
<dbReference type="Pfam" id="PF00026">
    <property type="entry name" value="Asp"/>
    <property type="match status" value="1"/>
</dbReference>
<dbReference type="SUPFAM" id="SSF50630">
    <property type="entry name" value="Acid proteases"/>
    <property type="match status" value="1"/>
</dbReference>
<dbReference type="InterPro" id="IPR001461">
    <property type="entry name" value="Aspartic_peptidase_A1"/>
</dbReference>
<protein>
    <recommendedName>
        <fullName evidence="5">Peptidase A1 domain-containing protein</fullName>
    </recommendedName>
</protein>
<dbReference type="GO" id="GO:0006508">
    <property type="term" value="P:proteolysis"/>
    <property type="evidence" value="ECO:0007669"/>
    <property type="project" value="InterPro"/>
</dbReference>
<dbReference type="Gene3D" id="2.60.40.1960">
    <property type="match status" value="1"/>
</dbReference>
<accession>A0A1B6HCC4</accession>
<proteinExistence type="inferred from homology"/>
<dbReference type="PANTHER" id="PTHR47966:SF51">
    <property type="entry name" value="BETA-SITE APP-CLEAVING ENZYME, ISOFORM A-RELATED"/>
    <property type="match status" value="1"/>
</dbReference>
<feature type="disulfide bond" evidence="3">
    <location>
        <begin position="124"/>
        <end position="131"/>
    </location>
</feature>
<dbReference type="GO" id="GO:0005764">
    <property type="term" value="C:lysosome"/>
    <property type="evidence" value="ECO:0007669"/>
    <property type="project" value="TreeGrafter"/>
</dbReference>
<dbReference type="EMBL" id="GECU01015642">
    <property type="protein sequence ID" value="JAS92064.1"/>
    <property type="molecule type" value="Transcribed_RNA"/>
</dbReference>
<evidence type="ECO:0000256" key="4">
    <source>
        <dbReference type="SAM" id="SignalP"/>
    </source>
</evidence>
<evidence type="ECO:0000256" key="2">
    <source>
        <dbReference type="PIRSR" id="PIRSR601461-1"/>
    </source>
</evidence>
<dbReference type="PROSITE" id="PS51767">
    <property type="entry name" value="PEPTIDASE_A1"/>
    <property type="match status" value="1"/>
</dbReference>
<reference evidence="6" key="1">
    <citation type="submission" date="2015-11" db="EMBL/GenBank/DDBJ databases">
        <title>De novo transcriptome assembly of four potential Pierce s Disease insect vectors from Arizona vineyards.</title>
        <authorList>
            <person name="Tassone E.E."/>
        </authorList>
    </citation>
    <scope>NUCLEOTIDE SEQUENCE</scope>
</reference>
<dbReference type="Gene3D" id="2.40.70.10">
    <property type="entry name" value="Acid Proteases"/>
    <property type="match status" value="2"/>
</dbReference>
<keyword evidence="4" id="KW-0732">Signal</keyword>
<dbReference type="PANTHER" id="PTHR47966">
    <property type="entry name" value="BETA-SITE APP-CLEAVING ENZYME, ISOFORM A-RELATED"/>
    <property type="match status" value="1"/>
</dbReference>
<name>A0A1B6HCC4_9HEMI</name>
<dbReference type="GO" id="GO:0004190">
    <property type="term" value="F:aspartic-type endopeptidase activity"/>
    <property type="evidence" value="ECO:0007669"/>
    <property type="project" value="InterPro"/>
</dbReference>
<gene>
    <name evidence="7" type="ORF">g.33222</name>
    <name evidence="6" type="ORF">g.33223</name>
</gene>
<evidence type="ECO:0000259" key="5">
    <source>
        <dbReference type="PROSITE" id="PS51767"/>
    </source>
</evidence>
<feature type="domain" description="Peptidase A1" evidence="5">
    <location>
        <begin position="93"/>
        <end position="409"/>
    </location>
</feature>
<evidence type="ECO:0000256" key="3">
    <source>
        <dbReference type="PIRSR" id="PIRSR601461-2"/>
    </source>
</evidence>
<dbReference type="FunFam" id="2.40.70.10:FF:000008">
    <property type="entry name" value="Cathepsin D"/>
    <property type="match status" value="1"/>
</dbReference>
<dbReference type="PRINTS" id="PR00792">
    <property type="entry name" value="PEPSIN"/>
</dbReference>
<dbReference type="FunFam" id="2.40.70.10:FF:000044">
    <property type="entry name" value="Lysosomal aspartic protease"/>
    <property type="match status" value="1"/>
</dbReference>
<feature type="signal peptide" evidence="4">
    <location>
        <begin position="1"/>
        <end position="18"/>
    </location>
</feature>
<comment type="similarity">
    <text evidence="1">Belongs to the peptidase A1 family.</text>
</comment>
<evidence type="ECO:0000313" key="6">
    <source>
        <dbReference type="EMBL" id="JAS72239.1"/>
    </source>
</evidence>
<dbReference type="AlphaFoldDB" id="A0A1B6HCC4"/>
<dbReference type="InterPro" id="IPR021109">
    <property type="entry name" value="Peptidase_aspartic_dom_sf"/>
</dbReference>
<keyword evidence="3" id="KW-1015">Disulfide bond</keyword>
<feature type="active site" evidence="2">
    <location>
        <position position="111"/>
    </location>
</feature>
<feature type="disulfide bond" evidence="3">
    <location>
        <begin position="331"/>
        <end position="368"/>
    </location>
</feature>
<dbReference type="InterPro" id="IPR033121">
    <property type="entry name" value="PEPTIDASE_A1"/>
</dbReference>